<feature type="binding site" evidence="12">
    <location>
        <position position="330"/>
    </location>
    <ligand>
        <name>UDP-N-acetyl-alpha-D-glucosamine</name>
        <dbReference type="ChEBI" id="CHEBI:57705"/>
    </ligand>
</feature>
<evidence type="ECO:0000256" key="3">
    <source>
        <dbReference type="ARBA" id="ARBA00022490"/>
    </source>
</evidence>
<dbReference type="PANTHER" id="PTHR43783">
    <property type="entry name" value="UDP-N-ACETYLGLUCOSAMINE 1-CARBOXYVINYLTRANSFERASE"/>
    <property type="match status" value="1"/>
</dbReference>
<dbReference type="GO" id="GO:0008360">
    <property type="term" value="P:regulation of cell shape"/>
    <property type="evidence" value="ECO:0007669"/>
    <property type="project" value="UniProtKB-KW"/>
</dbReference>
<dbReference type="GO" id="GO:0005737">
    <property type="term" value="C:cytoplasm"/>
    <property type="evidence" value="ECO:0007669"/>
    <property type="project" value="UniProtKB-SubCell"/>
</dbReference>
<dbReference type="Pfam" id="PF00275">
    <property type="entry name" value="EPSP_synthase"/>
    <property type="match status" value="1"/>
</dbReference>
<evidence type="ECO:0000256" key="9">
    <source>
        <dbReference type="ARBA" id="ARBA00023316"/>
    </source>
</evidence>
<dbReference type="AlphaFoldDB" id="A0A1Y0IJ75"/>
<evidence type="ECO:0000313" key="14">
    <source>
        <dbReference type="EMBL" id="ARU60518.1"/>
    </source>
</evidence>
<dbReference type="NCBIfam" id="TIGR01072">
    <property type="entry name" value="murA"/>
    <property type="match status" value="1"/>
</dbReference>
<dbReference type="Gene3D" id="3.65.10.10">
    <property type="entry name" value="Enolpyruvate transferase domain"/>
    <property type="match status" value="2"/>
</dbReference>
<reference evidence="15" key="1">
    <citation type="submission" date="2017-05" db="EMBL/GenBank/DDBJ databases">
        <authorList>
            <person name="Sung H."/>
        </authorList>
    </citation>
    <scope>NUCLEOTIDE SEQUENCE [LARGE SCALE GENOMIC DNA]</scope>
    <source>
        <strain evidence="15">AR23208</strain>
    </source>
</reference>
<comment type="catalytic activity">
    <reaction evidence="11 12">
        <text>phosphoenolpyruvate + UDP-N-acetyl-alpha-D-glucosamine = UDP-N-acetyl-3-O-(1-carboxyvinyl)-alpha-D-glucosamine + phosphate</text>
        <dbReference type="Rhea" id="RHEA:18681"/>
        <dbReference type="ChEBI" id="CHEBI:43474"/>
        <dbReference type="ChEBI" id="CHEBI:57705"/>
        <dbReference type="ChEBI" id="CHEBI:58702"/>
        <dbReference type="ChEBI" id="CHEBI:68483"/>
        <dbReference type="EC" id="2.5.1.7"/>
    </reaction>
</comment>
<evidence type="ECO:0000256" key="11">
    <source>
        <dbReference type="ARBA" id="ARBA00047527"/>
    </source>
</evidence>
<feature type="binding site" evidence="12">
    <location>
        <position position="94"/>
    </location>
    <ligand>
        <name>UDP-N-acetyl-alpha-D-glucosamine</name>
        <dbReference type="ChEBI" id="CHEBI:57705"/>
    </ligand>
</feature>
<feature type="active site" description="Proton donor" evidence="12">
    <location>
        <position position="118"/>
    </location>
</feature>
<keyword evidence="5 12" id="KW-0808">Transferase</keyword>
<dbReference type="InterPro" id="IPR013792">
    <property type="entry name" value="RNA3'P_cycl/enolpyr_Trfase_a/b"/>
</dbReference>
<dbReference type="CDD" id="cd01555">
    <property type="entry name" value="UdpNAET"/>
    <property type="match status" value="1"/>
</dbReference>
<comment type="caution">
    <text evidence="12">Lacks conserved residue(s) required for the propagation of feature annotation.</text>
</comment>
<name>A0A1Y0IJ75_9BACL</name>
<organism evidence="14 15">
    <name type="scientific">Tumebacillus avium</name>
    <dbReference type="NCBI Taxonomy" id="1903704"/>
    <lineage>
        <taxon>Bacteria</taxon>
        <taxon>Bacillati</taxon>
        <taxon>Bacillota</taxon>
        <taxon>Bacilli</taxon>
        <taxon>Bacillales</taxon>
        <taxon>Alicyclobacillaceae</taxon>
        <taxon>Tumebacillus</taxon>
    </lineage>
</organism>
<keyword evidence="4 12" id="KW-0132">Cell division</keyword>
<evidence type="ECO:0000256" key="7">
    <source>
        <dbReference type="ARBA" id="ARBA00022984"/>
    </source>
</evidence>
<dbReference type="GO" id="GO:0009252">
    <property type="term" value="P:peptidoglycan biosynthetic process"/>
    <property type="evidence" value="ECO:0007669"/>
    <property type="project" value="UniProtKB-UniRule"/>
</dbReference>
<keyword evidence="12" id="KW-0670">Pyruvate</keyword>
<feature type="binding site" evidence="12">
    <location>
        <begin position="22"/>
        <end position="23"/>
    </location>
    <ligand>
        <name>phosphoenolpyruvate</name>
        <dbReference type="ChEBI" id="CHEBI:58702"/>
    </ligand>
</feature>
<dbReference type="GO" id="GO:0071555">
    <property type="term" value="P:cell wall organization"/>
    <property type="evidence" value="ECO:0007669"/>
    <property type="project" value="UniProtKB-KW"/>
</dbReference>
<dbReference type="InterPro" id="IPR050068">
    <property type="entry name" value="MurA_subfamily"/>
</dbReference>
<dbReference type="UniPathway" id="UPA00219"/>
<dbReference type="EMBL" id="CP021434">
    <property type="protein sequence ID" value="ARU60518.1"/>
    <property type="molecule type" value="Genomic_DNA"/>
</dbReference>
<dbReference type="OrthoDB" id="9803760at2"/>
<evidence type="ECO:0000259" key="13">
    <source>
        <dbReference type="Pfam" id="PF00275"/>
    </source>
</evidence>
<evidence type="ECO:0000256" key="8">
    <source>
        <dbReference type="ARBA" id="ARBA00023306"/>
    </source>
</evidence>
<dbReference type="InterPro" id="IPR036968">
    <property type="entry name" value="Enolpyruvate_Tfrase_sf"/>
</dbReference>
<comment type="pathway">
    <text evidence="2 12">Cell wall biogenesis; peptidoglycan biosynthesis.</text>
</comment>
<keyword evidence="8 12" id="KW-0131">Cell cycle</keyword>
<dbReference type="KEGG" id="tum:CBW65_05075"/>
<evidence type="ECO:0000256" key="2">
    <source>
        <dbReference type="ARBA" id="ARBA00004752"/>
    </source>
</evidence>
<dbReference type="HAMAP" id="MF_00111">
    <property type="entry name" value="MurA"/>
    <property type="match status" value="1"/>
</dbReference>
<dbReference type="InterPro" id="IPR005750">
    <property type="entry name" value="UDP_GlcNAc_COvinyl_MurA"/>
</dbReference>
<keyword evidence="3 12" id="KW-0963">Cytoplasm</keyword>
<dbReference type="GO" id="GO:0051301">
    <property type="term" value="P:cell division"/>
    <property type="evidence" value="ECO:0007669"/>
    <property type="project" value="UniProtKB-KW"/>
</dbReference>
<dbReference type="Proteomes" id="UP000195437">
    <property type="component" value="Chromosome"/>
</dbReference>
<dbReference type="SUPFAM" id="SSF55205">
    <property type="entry name" value="EPT/RTPC-like"/>
    <property type="match status" value="1"/>
</dbReference>
<comment type="subcellular location">
    <subcellularLocation>
        <location evidence="1 12">Cytoplasm</location>
    </subcellularLocation>
</comment>
<evidence type="ECO:0000256" key="4">
    <source>
        <dbReference type="ARBA" id="ARBA00022618"/>
    </source>
</evidence>
<keyword evidence="9 12" id="KW-0961">Cell wall biogenesis/degradation</keyword>
<comment type="similarity">
    <text evidence="10 12">Belongs to the EPSP synthase family. MurA subfamily.</text>
</comment>
<evidence type="ECO:0000256" key="12">
    <source>
        <dbReference type="HAMAP-Rule" id="MF_00111"/>
    </source>
</evidence>
<sequence length="436" mass="46017">MAKIVVQGGQRLMGTVKVHGAKNAVLPIIAASILGSKGESVLEEVPNLSDVGNICALLEALGVETGEAGPGLLRLNAELVNTTEAPAELVRKLRASFLVLGPLLGRFGRARVSMPGGCSIGERKVDLHIKGFEAMGAVVEQGESFIEAVAEGGRLKGATIYLDFASVGATQNIMMAAVLAEGKTIIENAAKEPEIVDLANYLNKMGADVRGAGTDTIRINGVAEMRGAEHMIIPDRIEAGTFLVAAAISGGDVFVEGAISHHLAPLISKLKEAGVTVIDDVTGVRVKSEGALRPLEVKTLVYPGFPTDLQAQMMSLLTIIPGTSYVTETVFENRFMHVAELRRMGADIKVNGRTATVNGVAQLHGAKVTSTDLRAGACLILAGLVAKGHTEIHGVHHIDRGYVDIVQKFADLGAQIERIEYEEVKAEDQPLGQAFL</sequence>
<proteinExistence type="inferred from homology"/>
<keyword evidence="7 12" id="KW-0573">Peptidoglycan synthesis</keyword>
<keyword evidence="15" id="KW-1185">Reference proteome</keyword>
<dbReference type="PANTHER" id="PTHR43783:SF1">
    <property type="entry name" value="UDP-N-ACETYLGLUCOSAMINE 1-CARBOXYVINYLTRANSFERASE"/>
    <property type="match status" value="1"/>
</dbReference>
<gene>
    <name evidence="12" type="primary">murA</name>
    <name evidence="14" type="ORF">CBW65_05075</name>
</gene>
<evidence type="ECO:0000256" key="1">
    <source>
        <dbReference type="ARBA" id="ARBA00004496"/>
    </source>
</evidence>
<keyword evidence="6 12" id="KW-0133">Cell shape</keyword>
<feature type="domain" description="Enolpyruvate transferase" evidence="13">
    <location>
        <begin position="6"/>
        <end position="408"/>
    </location>
</feature>
<comment type="function">
    <text evidence="12">Cell wall formation. Adds enolpyruvyl to UDP-N-acetylglucosamine.</text>
</comment>
<dbReference type="NCBIfam" id="NF006873">
    <property type="entry name" value="PRK09369.1"/>
    <property type="match status" value="1"/>
</dbReference>
<feature type="binding site" evidence="12">
    <location>
        <position position="308"/>
    </location>
    <ligand>
        <name>UDP-N-acetyl-alpha-D-glucosamine</name>
        <dbReference type="ChEBI" id="CHEBI:57705"/>
    </ligand>
</feature>
<dbReference type="GO" id="GO:0019277">
    <property type="term" value="P:UDP-N-acetylgalactosamine biosynthetic process"/>
    <property type="evidence" value="ECO:0007669"/>
    <property type="project" value="InterPro"/>
</dbReference>
<accession>A0A1Y0IJ75</accession>
<dbReference type="GO" id="GO:0008760">
    <property type="term" value="F:UDP-N-acetylglucosamine 1-carboxyvinyltransferase activity"/>
    <property type="evidence" value="ECO:0007669"/>
    <property type="project" value="UniProtKB-UniRule"/>
</dbReference>
<feature type="modified residue" description="2-(S-cysteinyl)pyruvic acid O-phosphothioketal" evidence="12">
    <location>
        <position position="118"/>
    </location>
</feature>
<evidence type="ECO:0000256" key="10">
    <source>
        <dbReference type="ARBA" id="ARBA00038367"/>
    </source>
</evidence>
<protein>
    <recommendedName>
        <fullName evidence="12">UDP-N-acetylglucosamine 1-carboxyvinyltransferase</fullName>
        <ecNumber evidence="12">2.5.1.7</ecNumber>
    </recommendedName>
    <alternativeName>
        <fullName evidence="12">Enoylpyruvate transferase</fullName>
    </alternativeName>
    <alternativeName>
        <fullName evidence="12">UDP-N-acetylglucosamine enolpyruvyl transferase</fullName>
        <shortName evidence="12">EPT</shortName>
    </alternativeName>
</protein>
<dbReference type="EC" id="2.5.1.7" evidence="12"/>
<evidence type="ECO:0000256" key="5">
    <source>
        <dbReference type="ARBA" id="ARBA00022679"/>
    </source>
</evidence>
<dbReference type="RefSeq" id="WP_087455910.1">
    <property type="nucleotide sequence ID" value="NZ_CP021434.1"/>
</dbReference>
<evidence type="ECO:0000313" key="15">
    <source>
        <dbReference type="Proteomes" id="UP000195437"/>
    </source>
</evidence>
<dbReference type="FunFam" id="3.65.10.10:FF:000001">
    <property type="entry name" value="UDP-N-acetylglucosamine 1-carboxyvinyltransferase"/>
    <property type="match status" value="1"/>
</dbReference>
<evidence type="ECO:0000256" key="6">
    <source>
        <dbReference type="ARBA" id="ARBA00022960"/>
    </source>
</evidence>
<dbReference type="InterPro" id="IPR001986">
    <property type="entry name" value="Enolpyruvate_Tfrase_dom"/>
</dbReference>